<evidence type="ECO:0000259" key="2">
    <source>
        <dbReference type="Pfam" id="PF05099"/>
    </source>
</evidence>
<dbReference type="EMBL" id="AUND01000023">
    <property type="protein sequence ID" value="KEO53074.1"/>
    <property type="molecule type" value="Genomic_DNA"/>
</dbReference>
<evidence type="ECO:0000313" key="3">
    <source>
        <dbReference type="EMBL" id="KEO53074.1"/>
    </source>
</evidence>
<feature type="domain" description="Co-chaperone DjlA N-terminal" evidence="2">
    <location>
        <begin position="115"/>
        <end position="220"/>
    </location>
</feature>
<dbReference type="SUPFAM" id="SSF158682">
    <property type="entry name" value="TerB-like"/>
    <property type="match status" value="1"/>
</dbReference>
<reference evidence="3 4" key="1">
    <citation type="submission" date="2013-07" db="EMBL/GenBank/DDBJ databases">
        <title>Thioclava pacifica DSM 10166 Genome Sequencing.</title>
        <authorList>
            <person name="Lai Q."/>
            <person name="Shao Z."/>
        </authorList>
    </citation>
    <scope>NUCLEOTIDE SEQUENCE [LARGE SCALE GENOMIC DNA]</scope>
    <source>
        <strain evidence="3 4">DSM 10166</strain>
    </source>
</reference>
<organism evidence="3 4">
    <name type="scientific">Thioclava pacifica DSM 10166</name>
    <dbReference type="NCBI Taxonomy" id="1353537"/>
    <lineage>
        <taxon>Bacteria</taxon>
        <taxon>Pseudomonadati</taxon>
        <taxon>Pseudomonadota</taxon>
        <taxon>Alphaproteobacteria</taxon>
        <taxon>Rhodobacterales</taxon>
        <taxon>Paracoccaceae</taxon>
        <taxon>Thioclava</taxon>
    </lineage>
</organism>
<dbReference type="Pfam" id="PF05099">
    <property type="entry name" value="TerB"/>
    <property type="match status" value="1"/>
</dbReference>
<dbReference type="eggNOG" id="ENOG50333HC">
    <property type="taxonomic scope" value="Bacteria"/>
</dbReference>
<evidence type="ECO:0000313" key="4">
    <source>
        <dbReference type="Proteomes" id="UP000027432"/>
    </source>
</evidence>
<keyword evidence="1" id="KW-1133">Transmembrane helix</keyword>
<accession>A0A074J955</accession>
<dbReference type="Gene3D" id="1.10.3680.10">
    <property type="entry name" value="TerB-like"/>
    <property type="match status" value="1"/>
</dbReference>
<name>A0A074J955_9RHOB</name>
<dbReference type="CDD" id="cd07177">
    <property type="entry name" value="terB_like"/>
    <property type="match status" value="1"/>
</dbReference>
<dbReference type="InterPro" id="IPR029024">
    <property type="entry name" value="TerB-like"/>
</dbReference>
<dbReference type="Proteomes" id="UP000027432">
    <property type="component" value="Unassembled WGS sequence"/>
</dbReference>
<dbReference type="AlphaFoldDB" id="A0A074J955"/>
<dbReference type="InterPro" id="IPR007791">
    <property type="entry name" value="DjlA_N"/>
</dbReference>
<gene>
    <name evidence="3" type="ORF">TP2_09035</name>
</gene>
<sequence>MAFCALKTETSLFGLPVWYSPKGYALAANRCTATRFDALSSDKVLAGQIAQVFPENLPDVPPLTLVQKLTGYVSYALAAVLLLLVLRSLFRLRSGAKTRGAGPRELSLLARRIIEVAASTAMADGALTDEDLTRIADVTARVTGEPCDPADIVDIAGKARGTVKTKDFKSFAKGLDTQSKEQVLRAAMMVAMADRSFRQTKIAFIAQLSKAFNISPERRTALLHGSAVPA</sequence>
<protein>
    <recommendedName>
        <fullName evidence="2">Co-chaperone DjlA N-terminal domain-containing protein</fullName>
    </recommendedName>
</protein>
<proteinExistence type="predicted"/>
<evidence type="ECO:0000256" key="1">
    <source>
        <dbReference type="SAM" id="Phobius"/>
    </source>
</evidence>
<keyword evidence="1" id="KW-0472">Membrane</keyword>
<keyword evidence="4" id="KW-1185">Reference proteome</keyword>
<comment type="caution">
    <text evidence="3">The sequence shown here is derived from an EMBL/GenBank/DDBJ whole genome shotgun (WGS) entry which is preliminary data.</text>
</comment>
<keyword evidence="1" id="KW-0812">Transmembrane</keyword>
<feature type="transmembrane region" description="Helical" evidence="1">
    <location>
        <begin position="72"/>
        <end position="90"/>
    </location>
</feature>